<dbReference type="Proteomes" id="UP000238762">
    <property type="component" value="Unassembled WGS sequence"/>
</dbReference>
<protein>
    <recommendedName>
        <fullName evidence="1">ACT domain-containing protein</fullName>
    </recommendedName>
</protein>
<dbReference type="PROSITE" id="PS51671">
    <property type="entry name" value="ACT"/>
    <property type="match status" value="1"/>
</dbReference>
<feature type="domain" description="ACT" evidence="1">
    <location>
        <begin position="61"/>
        <end position="142"/>
    </location>
</feature>
<comment type="caution">
    <text evidence="2">The sequence shown here is derived from an EMBL/GenBank/DDBJ whole genome shotgun (WGS) entry which is preliminary data.</text>
</comment>
<organism evidence="2 3">
    <name type="scientific">Merismopedia glauca CCAP 1448/3</name>
    <dbReference type="NCBI Taxonomy" id="1296344"/>
    <lineage>
        <taxon>Bacteria</taxon>
        <taxon>Bacillati</taxon>
        <taxon>Cyanobacteriota</taxon>
        <taxon>Cyanophyceae</taxon>
        <taxon>Synechococcales</taxon>
        <taxon>Merismopediaceae</taxon>
        <taxon>Merismopedia</taxon>
    </lineage>
</organism>
<dbReference type="RefSeq" id="WP_106289095.1">
    <property type="nucleotide sequence ID" value="NZ_CAWNTC010000065.1"/>
</dbReference>
<sequence length="239" mass="27968">MLTELKPSTRELLRNFNRSFPQFYEQFVSSEIQLLNLRLAYQLYKNQQAVIEIKPEGNKTAIQFAYRNQSYILSDIFGLLAIYGLTIHSINLHAQIRSSRLVFMHLMVSRHEKPLTLKTTQSLERNIRSALRGNLDVKYLLANRLKLPVEPQRVETQFYIDPVFHLPTLLIDANNNPKLFYQVMHAIWQEDLLVVNANLLLWRGQTRLIFYLLGPDESLIPDYLGQKIAESVRQRLAED</sequence>
<proteinExistence type="predicted"/>
<evidence type="ECO:0000259" key="1">
    <source>
        <dbReference type="PROSITE" id="PS51671"/>
    </source>
</evidence>
<dbReference type="EMBL" id="PVWJ01000059">
    <property type="protein sequence ID" value="PSB02466.1"/>
    <property type="molecule type" value="Genomic_DNA"/>
</dbReference>
<keyword evidence="3" id="KW-1185">Reference proteome</keyword>
<name>A0A2T1C2G6_9CYAN</name>
<dbReference type="OrthoDB" id="447529at2"/>
<dbReference type="AlphaFoldDB" id="A0A2T1C2G6"/>
<reference evidence="2 3" key="1">
    <citation type="submission" date="2018-02" db="EMBL/GenBank/DDBJ databases">
        <authorList>
            <person name="Cohen D.B."/>
            <person name="Kent A.D."/>
        </authorList>
    </citation>
    <scope>NUCLEOTIDE SEQUENCE [LARGE SCALE GENOMIC DNA]</scope>
    <source>
        <strain evidence="2 3">CCAP 1448/3</strain>
    </source>
</reference>
<reference evidence="2 3" key="2">
    <citation type="submission" date="2018-03" db="EMBL/GenBank/DDBJ databases">
        <title>The ancient ancestry and fast evolution of plastids.</title>
        <authorList>
            <person name="Moore K.R."/>
            <person name="Magnabosco C."/>
            <person name="Momper L."/>
            <person name="Gold D.A."/>
            <person name="Bosak T."/>
            <person name="Fournier G.P."/>
        </authorList>
    </citation>
    <scope>NUCLEOTIDE SEQUENCE [LARGE SCALE GENOMIC DNA]</scope>
    <source>
        <strain evidence="2 3">CCAP 1448/3</strain>
    </source>
</reference>
<accession>A0A2T1C2G6</accession>
<dbReference type="InterPro" id="IPR002912">
    <property type="entry name" value="ACT_dom"/>
</dbReference>
<gene>
    <name evidence="2" type="ORF">C7B64_13045</name>
</gene>
<evidence type="ECO:0000313" key="3">
    <source>
        <dbReference type="Proteomes" id="UP000238762"/>
    </source>
</evidence>
<evidence type="ECO:0000313" key="2">
    <source>
        <dbReference type="EMBL" id="PSB02466.1"/>
    </source>
</evidence>